<feature type="region of interest" description="Disordered" evidence="1">
    <location>
        <begin position="62"/>
        <end position="86"/>
    </location>
</feature>
<dbReference type="Proteomes" id="UP000799779">
    <property type="component" value="Unassembled WGS sequence"/>
</dbReference>
<sequence>MSTPFPGIYKPSAQAFTDCRLTDQILQEPTDNDSPLDWSTLFSHIATISTFLSPTFPKADASRTCPPTTQNKVLQSTDSSSYARSNDSPVTKPCVLSRWCTRLMCQLCDPSHLAILQQGHATTYYGLCVCCLWTSLYLPTQTMTKVHVCLGRFRDWRWTFVL</sequence>
<feature type="compositionally biased region" description="Polar residues" evidence="1">
    <location>
        <begin position="65"/>
        <end position="86"/>
    </location>
</feature>
<evidence type="ECO:0000313" key="3">
    <source>
        <dbReference type="Proteomes" id="UP000799779"/>
    </source>
</evidence>
<name>A0A6A5W7W7_9PLEO</name>
<dbReference type="AlphaFoldDB" id="A0A6A5W7W7"/>
<protein>
    <submittedName>
        <fullName evidence="2">Uncharacterized protein</fullName>
    </submittedName>
</protein>
<reference evidence="2" key="1">
    <citation type="journal article" date="2020" name="Stud. Mycol.">
        <title>101 Dothideomycetes genomes: a test case for predicting lifestyles and emergence of pathogens.</title>
        <authorList>
            <person name="Haridas S."/>
            <person name="Albert R."/>
            <person name="Binder M."/>
            <person name="Bloem J."/>
            <person name="Labutti K."/>
            <person name="Salamov A."/>
            <person name="Andreopoulos B."/>
            <person name="Baker S."/>
            <person name="Barry K."/>
            <person name="Bills G."/>
            <person name="Bluhm B."/>
            <person name="Cannon C."/>
            <person name="Castanera R."/>
            <person name="Culley D."/>
            <person name="Daum C."/>
            <person name="Ezra D."/>
            <person name="Gonzalez J."/>
            <person name="Henrissat B."/>
            <person name="Kuo A."/>
            <person name="Liang C."/>
            <person name="Lipzen A."/>
            <person name="Lutzoni F."/>
            <person name="Magnuson J."/>
            <person name="Mondo S."/>
            <person name="Nolan M."/>
            <person name="Ohm R."/>
            <person name="Pangilinan J."/>
            <person name="Park H.-J."/>
            <person name="Ramirez L."/>
            <person name="Alfaro M."/>
            <person name="Sun H."/>
            <person name="Tritt A."/>
            <person name="Yoshinaga Y."/>
            <person name="Zwiers L.-H."/>
            <person name="Turgeon B."/>
            <person name="Goodwin S."/>
            <person name="Spatafora J."/>
            <person name="Crous P."/>
            <person name="Grigoriev I."/>
        </authorList>
    </citation>
    <scope>NUCLEOTIDE SEQUENCE</scope>
    <source>
        <strain evidence="2">CBS 123094</strain>
    </source>
</reference>
<evidence type="ECO:0000256" key="1">
    <source>
        <dbReference type="SAM" id="MobiDB-lite"/>
    </source>
</evidence>
<evidence type="ECO:0000313" key="2">
    <source>
        <dbReference type="EMBL" id="KAF1996191.1"/>
    </source>
</evidence>
<dbReference type="EMBL" id="ML977628">
    <property type="protein sequence ID" value="KAF1996191.1"/>
    <property type="molecule type" value="Genomic_DNA"/>
</dbReference>
<keyword evidence="3" id="KW-1185">Reference proteome</keyword>
<gene>
    <name evidence="2" type="ORF">P154DRAFT_525766</name>
</gene>
<accession>A0A6A5W7W7</accession>
<organism evidence="2 3">
    <name type="scientific">Amniculicola lignicola CBS 123094</name>
    <dbReference type="NCBI Taxonomy" id="1392246"/>
    <lineage>
        <taxon>Eukaryota</taxon>
        <taxon>Fungi</taxon>
        <taxon>Dikarya</taxon>
        <taxon>Ascomycota</taxon>
        <taxon>Pezizomycotina</taxon>
        <taxon>Dothideomycetes</taxon>
        <taxon>Pleosporomycetidae</taxon>
        <taxon>Pleosporales</taxon>
        <taxon>Amniculicolaceae</taxon>
        <taxon>Amniculicola</taxon>
    </lineage>
</organism>
<proteinExistence type="predicted"/>